<keyword evidence="1" id="KW-1133">Transmembrane helix</keyword>
<feature type="transmembrane region" description="Helical" evidence="1">
    <location>
        <begin position="468"/>
        <end position="486"/>
    </location>
</feature>
<evidence type="ECO:0000259" key="3">
    <source>
        <dbReference type="Pfam" id="PF10348"/>
    </source>
</evidence>
<feature type="transmembrane region" description="Helical" evidence="1">
    <location>
        <begin position="400"/>
        <end position="416"/>
    </location>
</feature>
<evidence type="ECO:0000256" key="2">
    <source>
        <dbReference type="SAM" id="SignalP"/>
    </source>
</evidence>
<evidence type="ECO:0000256" key="1">
    <source>
        <dbReference type="SAM" id="Phobius"/>
    </source>
</evidence>
<feature type="transmembrane region" description="Helical" evidence="1">
    <location>
        <begin position="506"/>
        <end position="526"/>
    </location>
</feature>
<feature type="transmembrane region" description="Helical" evidence="1">
    <location>
        <begin position="60"/>
        <end position="84"/>
    </location>
</feature>
<dbReference type="PANTHER" id="PTHR31685:SF3">
    <property type="entry name" value="INTEGRAL MEMBRANE PROTEIN (AFU_ORTHOLOGUE AFUA_6G12730)"/>
    <property type="match status" value="1"/>
</dbReference>
<dbReference type="Pfam" id="PF10348">
    <property type="entry name" value="DUF2427"/>
    <property type="match status" value="1"/>
</dbReference>
<feature type="transmembrane region" description="Helical" evidence="1">
    <location>
        <begin position="125"/>
        <end position="146"/>
    </location>
</feature>
<evidence type="ECO:0000259" key="4">
    <source>
        <dbReference type="Pfam" id="PF10355"/>
    </source>
</evidence>
<gene>
    <name evidence="5" type="ORF">BU16DRAFT_465910</name>
</gene>
<feature type="transmembrane region" description="Helical" evidence="1">
    <location>
        <begin position="436"/>
        <end position="456"/>
    </location>
</feature>
<evidence type="ECO:0000313" key="5">
    <source>
        <dbReference type="EMBL" id="KAF2492595.1"/>
    </source>
</evidence>
<feature type="transmembrane region" description="Helical" evidence="1">
    <location>
        <begin position="91"/>
        <end position="110"/>
    </location>
</feature>
<protein>
    <recommendedName>
        <fullName evidence="7">Integral membrane protein</fullName>
    </recommendedName>
</protein>
<feature type="domain" description="Protein YTP1-like C-terminal" evidence="4">
    <location>
        <begin position="239"/>
        <end position="528"/>
    </location>
</feature>
<keyword evidence="1" id="KW-0812">Transmembrane</keyword>
<organism evidence="5 6">
    <name type="scientific">Lophium mytilinum</name>
    <dbReference type="NCBI Taxonomy" id="390894"/>
    <lineage>
        <taxon>Eukaryota</taxon>
        <taxon>Fungi</taxon>
        <taxon>Dikarya</taxon>
        <taxon>Ascomycota</taxon>
        <taxon>Pezizomycotina</taxon>
        <taxon>Dothideomycetes</taxon>
        <taxon>Pleosporomycetidae</taxon>
        <taxon>Mytilinidiales</taxon>
        <taxon>Mytilinidiaceae</taxon>
        <taxon>Lophium</taxon>
    </lineage>
</organism>
<feature type="signal peptide" evidence="2">
    <location>
        <begin position="1"/>
        <end position="24"/>
    </location>
</feature>
<dbReference type="InterPro" id="IPR018825">
    <property type="entry name" value="DUF2427"/>
</dbReference>
<dbReference type="InterPro" id="IPR018827">
    <property type="entry name" value="YTP1_C"/>
</dbReference>
<dbReference type="Pfam" id="PF10355">
    <property type="entry name" value="Ytp1"/>
    <property type="match status" value="1"/>
</dbReference>
<keyword evidence="1" id="KW-0472">Membrane</keyword>
<keyword evidence="6" id="KW-1185">Reference proteome</keyword>
<keyword evidence="2" id="KW-0732">Signal</keyword>
<feature type="domain" description="DUF2427" evidence="3">
    <location>
        <begin position="49"/>
        <end position="144"/>
    </location>
</feature>
<feature type="chain" id="PRO_5025347018" description="Integral membrane protein" evidence="2">
    <location>
        <begin position="25"/>
        <end position="546"/>
    </location>
</feature>
<feature type="transmembrane region" description="Helical" evidence="1">
    <location>
        <begin position="345"/>
        <end position="364"/>
    </location>
</feature>
<feature type="transmembrane region" description="Helical" evidence="1">
    <location>
        <begin position="234"/>
        <end position="253"/>
    </location>
</feature>
<dbReference type="Proteomes" id="UP000799750">
    <property type="component" value="Unassembled WGS sequence"/>
</dbReference>
<evidence type="ECO:0008006" key="7">
    <source>
        <dbReference type="Google" id="ProtNLM"/>
    </source>
</evidence>
<accession>A0A6A6QJP9</accession>
<reference evidence="5" key="1">
    <citation type="journal article" date="2020" name="Stud. Mycol.">
        <title>101 Dothideomycetes genomes: a test case for predicting lifestyles and emergence of pathogens.</title>
        <authorList>
            <person name="Haridas S."/>
            <person name="Albert R."/>
            <person name="Binder M."/>
            <person name="Bloem J."/>
            <person name="Labutti K."/>
            <person name="Salamov A."/>
            <person name="Andreopoulos B."/>
            <person name="Baker S."/>
            <person name="Barry K."/>
            <person name="Bills G."/>
            <person name="Bluhm B."/>
            <person name="Cannon C."/>
            <person name="Castanera R."/>
            <person name="Culley D."/>
            <person name="Daum C."/>
            <person name="Ezra D."/>
            <person name="Gonzalez J."/>
            <person name="Henrissat B."/>
            <person name="Kuo A."/>
            <person name="Liang C."/>
            <person name="Lipzen A."/>
            <person name="Lutzoni F."/>
            <person name="Magnuson J."/>
            <person name="Mondo S."/>
            <person name="Nolan M."/>
            <person name="Ohm R."/>
            <person name="Pangilinan J."/>
            <person name="Park H.-J."/>
            <person name="Ramirez L."/>
            <person name="Alfaro M."/>
            <person name="Sun H."/>
            <person name="Tritt A."/>
            <person name="Yoshinaga Y."/>
            <person name="Zwiers L.-H."/>
            <person name="Turgeon B."/>
            <person name="Goodwin S."/>
            <person name="Spatafora J."/>
            <person name="Crous P."/>
            <person name="Grigoriev I."/>
        </authorList>
    </citation>
    <scope>NUCLEOTIDE SEQUENCE</scope>
    <source>
        <strain evidence="5">CBS 269.34</strain>
    </source>
</reference>
<proteinExistence type="predicted"/>
<dbReference type="OrthoDB" id="4005299at2759"/>
<dbReference type="AlphaFoldDB" id="A0A6A6QJP9"/>
<dbReference type="EMBL" id="MU004193">
    <property type="protein sequence ID" value="KAF2492595.1"/>
    <property type="molecule type" value="Genomic_DNA"/>
</dbReference>
<dbReference type="PANTHER" id="PTHR31685">
    <property type="entry name" value="INTEGRAL MEMBRANE PROTEIN (AFU_ORTHOLOGUE AFUA_6G12730)-RELATED"/>
    <property type="match status" value="1"/>
</dbReference>
<evidence type="ECO:0000313" key="6">
    <source>
        <dbReference type="Proteomes" id="UP000799750"/>
    </source>
</evidence>
<sequence>MKGWSTIAFPTSIVLLEFAAVAAAHGEEGGNELTGPMRNSSDESHFPPSYMRHPEQLSLVLTHIGLMIIGWVFALPVAVVFSVARSRLTMAAQLVFLVINAVGVLTGIIYNQSTPNLYEHGKHGMIGYIITVLAFAWVLLGLADTYTRRKLHKRRFDGTESPSQIEASGWQSARLIADSTGEHIQDYDESDSGEDEKHGFLRGKIVDRFFKGNFARLERTIRALRLFHLVLERAALVLGFLGITTGVVIYTGIFHGRHIFNGVAHFIKGGIFFWYGFLTFGRWMGCFADMGWAWNRKPSRNLVGALASMPSAEFVESAVICFYGVSNVFLEHLSNQDGKWHARDLEHVSITLMFFGGGLVGMIIESTHVRDLLMSNITIIRADSTLPGEPRASFAQPAQYAFSMNPMPALIIYLLGRMMSSHHQTSMVSTMIHTQWGNLFSGFALARMATYALMYIKPPVGHLPQRPPTEVISSFCLVAGGMLFMMSNKDTVAGLEWNELGAGFVFNITMGLAAFLMAWSTVVMALKGWAQLRVAEGRGNWGADAS</sequence>
<name>A0A6A6QJP9_9PEZI</name>